<sequence length="15" mass="1505">MGADACPVPEGQGSW</sequence>
<name>A0A2P2LZJ7_RHIMU</name>
<evidence type="ECO:0000313" key="1">
    <source>
        <dbReference type="EMBL" id="MBX23404.1"/>
    </source>
</evidence>
<organism evidence="1">
    <name type="scientific">Rhizophora mucronata</name>
    <name type="common">Asiatic mangrove</name>
    <dbReference type="NCBI Taxonomy" id="61149"/>
    <lineage>
        <taxon>Eukaryota</taxon>
        <taxon>Viridiplantae</taxon>
        <taxon>Streptophyta</taxon>
        <taxon>Embryophyta</taxon>
        <taxon>Tracheophyta</taxon>
        <taxon>Spermatophyta</taxon>
        <taxon>Magnoliopsida</taxon>
        <taxon>eudicotyledons</taxon>
        <taxon>Gunneridae</taxon>
        <taxon>Pentapetalae</taxon>
        <taxon>rosids</taxon>
        <taxon>fabids</taxon>
        <taxon>Malpighiales</taxon>
        <taxon>Rhizophoraceae</taxon>
        <taxon>Rhizophora</taxon>
    </lineage>
</organism>
<accession>A0A2P2LZJ7</accession>
<dbReference type="EMBL" id="GGEC01042920">
    <property type="protein sequence ID" value="MBX23404.1"/>
    <property type="molecule type" value="Transcribed_RNA"/>
</dbReference>
<proteinExistence type="predicted"/>
<protein>
    <submittedName>
        <fullName evidence="1">Uncharacterized protein</fullName>
    </submittedName>
</protein>
<reference evidence="1" key="1">
    <citation type="submission" date="2018-02" db="EMBL/GenBank/DDBJ databases">
        <title>Rhizophora mucronata_Transcriptome.</title>
        <authorList>
            <person name="Meera S.P."/>
            <person name="Sreeshan A."/>
            <person name="Augustine A."/>
        </authorList>
    </citation>
    <scope>NUCLEOTIDE SEQUENCE</scope>
    <source>
        <tissue evidence="1">Leaf</tissue>
    </source>
</reference>